<organism evidence="2 3">
    <name type="scientific">Rhodosorus marinus</name>
    <dbReference type="NCBI Taxonomy" id="101924"/>
    <lineage>
        <taxon>Eukaryota</taxon>
        <taxon>Rhodophyta</taxon>
        <taxon>Stylonematophyceae</taxon>
        <taxon>Stylonematales</taxon>
        <taxon>Stylonemataceae</taxon>
        <taxon>Rhodosorus</taxon>
    </lineage>
</organism>
<evidence type="ECO:0000313" key="2">
    <source>
        <dbReference type="EMBL" id="KAJ8908875.1"/>
    </source>
</evidence>
<dbReference type="Proteomes" id="UP001157974">
    <property type="component" value="Unassembled WGS sequence"/>
</dbReference>
<keyword evidence="1" id="KW-0732">Signal</keyword>
<evidence type="ECO:0000313" key="3">
    <source>
        <dbReference type="Proteomes" id="UP001157974"/>
    </source>
</evidence>
<keyword evidence="3" id="KW-1185">Reference proteome</keyword>
<accession>A0AAV8V2U3</accession>
<sequence>MKMTVAALALLALSFGMLMGEAVMVPEAEPVERKAAGIDPAEREAALNAAQRQFIPQPAASYGAYGAVPKPYGGVPYGGVPSGPAPSGPAFYGPAPSGPAPYGPAPYGPAPYGPAPYGPALLTYVPAYAQAPLAYYNPGPAA</sequence>
<feature type="signal peptide" evidence="1">
    <location>
        <begin position="1"/>
        <end position="22"/>
    </location>
</feature>
<gene>
    <name evidence="2" type="ORF">NDN08_005579</name>
</gene>
<comment type="caution">
    <text evidence="2">The sequence shown here is derived from an EMBL/GenBank/DDBJ whole genome shotgun (WGS) entry which is preliminary data.</text>
</comment>
<proteinExistence type="predicted"/>
<dbReference type="EMBL" id="JAMWBK010000001">
    <property type="protein sequence ID" value="KAJ8908875.1"/>
    <property type="molecule type" value="Genomic_DNA"/>
</dbReference>
<evidence type="ECO:0000256" key="1">
    <source>
        <dbReference type="SAM" id="SignalP"/>
    </source>
</evidence>
<name>A0AAV8V2U3_9RHOD</name>
<dbReference type="AlphaFoldDB" id="A0AAV8V2U3"/>
<protein>
    <submittedName>
        <fullName evidence="2">Uncharacterized protein</fullName>
    </submittedName>
</protein>
<reference evidence="2 3" key="1">
    <citation type="journal article" date="2023" name="Nat. Commun.">
        <title>Origin of minicircular mitochondrial genomes in red algae.</title>
        <authorList>
            <person name="Lee Y."/>
            <person name="Cho C.H."/>
            <person name="Lee Y.M."/>
            <person name="Park S.I."/>
            <person name="Yang J.H."/>
            <person name="West J.A."/>
            <person name="Bhattacharya D."/>
            <person name="Yoon H.S."/>
        </authorList>
    </citation>
    <scope>NUCLEOTIDE SEQUENCE [LARGE SCALE GENOMIC DNA]</scope>
    <source>
        <strain evidence="2 3">CCMP1338</strain>
        <tissue evidence="2">Whole cell</tissue>
    </source>
</reference>
<feature type="chain" id="PRO_5043619869" evidence="1">
    <location>
        <begin position="23"/>
        <end position="142"/>
    </location>
</feature>